<reference evidence="2" key="1">
    <citation type="journal article" date="2013" name="Genome Announc.">
        <title>Draft Genome Sequence of the Dimorphic Prosthecate Bacterium Brevundimonas abyssalis TAR-001T.</title>
        <authorList>
            <person name="Tsubouchi T."/>
            <person name="Nishi S."/>
            <person name="Usui K."/>
            <person name="Shimane Y."/>
            <person name="Takaki Y."/>
            <person name="Maruyama T."/>
            <person name="Hatada Y."/>
        </authorList>
    </citation>
    <scope>NUCLEOTIDE SEQUENCE [LARGE SCALE GENOMIC DNA]</scope>
    <source>
        <strain evidence="2">TAR-001</strain>
    </source>
</reference>
<dbReference type="Proteomes" id="UP000016569">
    <property type="component" value="Unassembled WGS sequence"/>
</dbReference>
<comment type="caution">
    <text evidence="1">The sequence shown here is derived from an EMBL/GenBank/DDBJ whole genome shotgun (WGS) entry which is preliminary data.</text>
</comment>
<dbReference type="RefSeq" id="WP_021695990.1">
    <property type="nucleotide sequence ID" value="NZ_BATC01000002.1"/>
</dbReference>
<evidence type="ECO:0000313" key="2">
    <source>
        <dbReference type="Proteomes" id="UP000016569"/>
    </source>
</evidence>
<dbReference type="Gene3D" id="3.30.10.10">
    <property type="entry name" value="Trypsin Inhibitor V, subunit A"/>
    <property type="match status" value="1"/>
</dbReference>
<proteinExistence type="predicted"/>
<sequence>MAWRCDAEAARSLIGSHVGAVTFPRESNVRIACTTCAVTQDYQEDRLNLFFDEDTGVIERVSCG</sequence>
<protein>
    <recommendedName>
        <fullName evidence="3">Peptidase inhibitor I78 family protein</fullName>
    </recommendedName>
</protein>
<dbReference type="AlphaFoldDB" id="A0A8E0KJQ8"/>
<name>A0A8E0KJQ8_9CAUL</name>
<gene>
    <name evidence="1" type="ORF">MBEBAB_0144</name>
</gene>
<keyword evidence="2" id="KW-1185">Reference proteome</keyword>
<accession>A0A8E0KJQ8</accession>
<dbReference type="EMBL" id="BATC01000002">
    <property type="protein sequence ID" value="GAD57894.1"/>
    <property type="molecule type" value="Genomic_DNA"/>
</dbReference>
<evidence type="ECO:0000313" key="1">
    <source>
        <dbReference type="EMBL" id="GAD57894.1"/>
    </source>
</evidence>
<evidence type="ECO:0008006" key="3">
    <source>
        <dbReference type="Google" id="ProtNLM"/>
    </source>
</evidence>
<organism evidence="1 2">
    <name type="scientific">Brevundimonas abyssalis TAR-001</name>
    <dbReference type="NCBI Taxonomy" id="1391729"/>
    <lineage>
        <taxon>Bacteria</taxon>
        <taxon>Pseudomonadati</taxon>
        <taxon>Pseudomonadota</taxon>
        <taxon>Alphaproteobacteria</taxon>
        <taxon>Caulobacterales</taxon>
        <taxon>Caulobacteraceae</taxon>
        <taxon>Brevundimonas</taxon>
    </lineage>
</organism>
<dbReference type="OrthoDB" id="8724542at2"/>